<keyword evidence="1" id="KW-0472">Membrane</keyword>
<comment type="caution">
    <text evidence="2">The sequence shown here is derived from an EMBL/GenBank/DDBJ whole genome shotgun (WGS) entry which is preliminary data.</text>
</comment>
<keyword evidence="3" id="KW-1185">Reference proteome</keyword>
<feature type="transmembrane region" description="Helical" evidence="1">
    <location>
        <begin position="12"/>
        <end position="31"/>
    </location>
</feature>
<protein>
    <submittedName>
        <fullName evidence="2">Uncharacterized protein</fullName>
    </submittedName>
</protein>
<gene>
    <name evidence="2" type="ORF">Golax_015259</name>
</gene>
<dbReference type="AlphaFoldDB" id="A0A7J8ZX98"/>
<proteinExistence type="predicted"/>
<dbReference type="EMBL" id="JABEZV010000007">
    <property type="protein sequence ID" value="MBA0716428.1"/>
    <property type="molecule type" value="Genomic_DNA"/>
</dbReference>
<accession>A0A7J8ZX98</accession>
<reference evidence="2 3" key="1">
    <citation type="journal article" date="2019" name="Genome Biol. Evol.">
        <title>Insights into the evolution of the New World diploid cottons (Gossypium, subgenus Houzingenia) based on genome sequencing.</title>
        <authorList>
            <person name="Grover C.E."/>
            <person name="Arick M.A. 2nd"/>
            <person name="Thrash A."/>
            <person name="Conover J.L."/>
            <person name="Sanders W.S."/>
            <person name="Peterson D.G."/>
            <person name="Frelichowski J.E."/>
            <person name="Scheffler J.A."/>
            <person name="Scheffler B.E."/>
            <person name="Wendel J.F."/>
        </authorList>
    </citation>
    <scope>NUCLEOTIDE SEQUENCE [LARGE SCALE GENOMIC DNA]</scope>
    <source>
        <strain evidence="2">4</strain>
        <tissue evidence="2">Leaf</tissue>
    </source>
</reference>
<evidence type="ECO:0000313" key="3">
    <source>
        <dbReference type="Proteomes" id="UP000593574"/>
    </source>
</evidence>
<evidence type="ECO:0000313" key="2">
    <source>
        <dbReference type="EMBL" id="MBA0716428.1"/>
    </source>
</evidence>
<name>A0A7J8ZX98_9ROSI</name>
<sequence length="45" mass="5199">MLTRQSHLLTNLNISLLLFLWLVIGFASTLMDQLRLRMISQQLGV</sequence>
<keyword evidence="1" id="KW-0812">Transmembrane</keyword>
<keyword evidence="1" id="KW-1133">Transmembrane helix</keyword>
<dbReference type="Proteomes" id="UP000593574">
    <property type="component" value="Unassembled WGS sequence"/>
</dbReference>
<evidence type="ECO:0000256" key="1">
    <source>
        <dbReference type="SAM" id="Phobius"/>
    </source>
</evidence>
<organism evidence="2 3">
    <name type="scientific">Gossypium laxum</name>
    <dbReference type="NCBI Taxonomy" id="34288"/>
    <lineage>
        <taxon>Eukaryota</taxon>
        <taxon>Viridiplantae</taxon>
        <taxon>Streptophyta</taxon>
        <taxon>Embryophyta</taxon>
        <taxon>Tracheophyta</taxon>
        <taxon>Spermatophyta</taxon>
        <taxon>Magnoliopsida</taxon>
        <taxon>eudicotyledons</taxon>
        <taxon>Gunneridae</taxon>
        <taxon>Pentapetalae</taxon>
        <taxon>rosids</taxon>
        <taxon>malvids</taxon>
        <taxon>Malvales</taxon>
        <taxon>Malvaceae</taxon>
        <taxon>Malvoideae</taxon>
        <taxon>Gossypium</taxon>
    </lineage>
</organism>